<dbReference type="NCBIfam" id="TIGR00082">
    <property type="entry name" value="rbfA"/>
    <property type="match status" value="1"/>
</dbReference>
<dbReference type="PROSITE" id="PS01319">
    <property type="entry name" value="RBFA"/>
    <property type="match status" value="1"/>
</dbReference>
<dbReference type="Proteomes" id="UP000650524">
    <property type="component" value="Unassembled WGS sequence"/>
</dbReference>
<dbReference type="GO" id="GO:0043024">
    <property type="term" value="F:ribosomal small subunit binding"/>
    <property type="evidence" value="ECO:0007669"/>
    <property type="project" value="TreeGrafter"/>
</dbReference>
<dbReference type="Pfam" id="PF02033">
    <property type="entry name" value="RBFA"/>
    <property type="match status" value="1"/>
</dbReference>
<name>A0A8J6N2P6_9DELT</name>
<comment type="function">
    <text evidence="2">One of several proteins that assist in the late maturation steps of the functional core of the 30S ribosomal subunit. Associates with free 30S ribosomal subunits (but not with 30S subunits that are part of 70S ribosomes or polysomes). Required for efficient processing of 16S rRNA. May interact with the 5'-terminal helix region of 16S rRNA.</text>
</comment>
<dbReference type="InterPro" id="IPR023799">
    <property type="entry name" value="RbfA_dom_sf"/>
</dbReference>
<sequence length="119" mass="13502">MLPGKRAVRVGDLILREIAFLLLEKVKDPRVQGATLTGIRLSDDLKRAKIFYSIVGDQVQKEKAQAGLNSAKGFIKREIGIRMELRYVPEISFVHDHSLEDGSHMEQVFQKIREAEKGQ</sequence>
<dbReference type="PANTHER" id="PTHR33515">
    <property type="entry name" value="RIBOSOME-BINDING FACTOR A, CHLOROPLASTIC-RELATED"/>
    <property type="match status" value="1"/>
</dbReference>
<evidence type="ECO:0000313" key="3">
    <source>
        <dbReference type="EMBL" id="MBC8179413.1"/>
    </source>
</evidence>
<accession>A0A8J6N2P6</accession>
<dbReference type="HAMAP" id="MF_00003">
    <property type="entry name" value="RbfA"/>
    <property type="match status" value="1"/>
</dbReference>
<dbReference type="InterPro" id="IPR000238">
    <property type="entry name" value="RbfA"/>
</dbReference>
<dbReference type="EMBL" id="JACNJD010000383">
    <property type="protein sequence ID" value="MBC8179413.1"/>
    <property type="molecule type" value="Genomic_DNA"/>
</dbReference>
<evidence type="ECO:0000256" key="1">
    <source>
        <dbReference type="ARBA" id="ARBA00022517"/>
    </source>
</evidence>
<dbReference type="SUPFAM" id="SSF89919">
    <property type="entry name" value="Ribosome-binding factor A, RbfA"/>
    <property type="match status" value="1"/>
</dbReference>
<gene>
    <name evidence="2 3" type="primary">rbfA</name>
    <name evidence="3" type="ORF">H8E19_18565</name>
</gene>
<organism evidence="3 4">
    <name type="scientific">Candidatus Desulfacyla euxinica</name>
    <dbReference type="NCBI Taxonomy" id="2841693"/>
    <lineage>
        <taxon>Bacteria</taxon>
        <taxon>Deltaproteobacteria</taxon>
        <taxon>Candidatus Desulfacyla</taxon>
    </lineage>
</organism>
<keyword evidence="1 2" id="KW-0690">Ribosome biogenesis</keyword>
<comment type="subcellular location">
    <subcellularLocation>
        <location evidence="2">Cytoplasm</location>
    </subcellularLocation>
</comment>
<dbReference type="GO" id="GO:0005829">
    <property type="term" value="C:cytosol"/>
    <property type="evidence" value="ECO:0007669"/>
    <property type="project" value="TreeGrafter"/>
</dbReference>
<comment type="subunit">
    <text evidence="2">Monomer. Binds 30S ribosomal subunits, but not 50S ribosomal subunits or 70S ribosomes.</text>
</comment>
<keyword evidence="2" id="KW-0963">Cytoplasm</keyword>
<proteinExistence type="inferred from homology"/>
<comment type="caution">
    <text evidence="3">The sequence shown here is derived from an EMBL/GenBank/DDBJ whole genome shotgun (WGS) entry which is preliminary data.</text>
</comment>
<evidence type="ECO:0000256" key="2">
    <source>
        <dbReference type="HAMAP-Rule" id="MF_00003"/>
    </source>
</evidence>
<dbReference type="InterPro" id="IPR020053">
    <property type="entry name" value="Ribosome-bd_factorA_CS"/>
</dbReference>
<dbReference type="Gene3D" id="3.30.300.20">
    <property type="match status" value="1"/>
</dbReference>
<dbReference type="GO" id="GO:0030490">
    <property type="term" value="P:maturation of SSU-rRNA"/>
    <property type="evidence" value="ECO:0007669"/>
    <property type="project" value="UniProtKB-UniRule"/>
</dbReference>
<comment type="similarity">
    <text evidence="2">Belongs to the RbfA family.</text>
</comment>
<dbReference type="InterPro" id="IPR015946">
    <property type="entry name" value="KH_dom-like_a/b"/>
</dbReference>
<evidence type="ECO:0000313" key="4">
    <source>
        <dbReference type="Proteomes" id="UP000650524"/>
    </source>
</evidence>
<reference evidence="3 4" key="1">
    <citation type="submission" date="2020-08" db="EMBL/GenBank/DDBJ databases">
        <title>Bridging the membrane lipid divide: bacteria of the FCB group superphylum have the potential to synthesize archaeal ether lipids.</title>
        <authorList>
            <person name="Villanueva L."/>
            <person name="Von Meijenfeldt F.A.B."/>
            <person name="Westbye A.B."/>
            <person name="Yadav S."/>
            <person name="Hopmans E.C."/>
            <person name="Dutilh B.E."/>
            <person name="Sinninghe Damste J.S."/>
        </authorList>
    </citation>
    <scope>NUCLEOTIDE SEQUENCE [LARGE SCALE GENOMIC DNA]</scope>
    <source>
        <strain evidence="3">NIOZ-UU27</strain>
    </source>
</reference>
<protein>
    <recommendedName>
        <fullName evidence="2">Ribosome-binding factor A</fullName>
    </recommendedName>
</protein>
<dbReference type="PANTHER" id="PTHR33515:SF1">
    <property type="entry name" value="RIBOSOME-BINDING FACTOR A, CHLOROPLASTIC-RELATED"/>
    <property type="match status" value="1"/>
</dbReference>
<dbReference type="AlphaFoldDB" id="A0A8J6N2P6"/>